<feature type="transmembrane region" description="Helical" evidence="2">
    <location>
        <begin position="162"/>
        <end position="180"/>
    </location>
</feature>
<keyword evidence="2" id="KW-0472">Membrane</keyword>
<protein>
    <submittedName>
        <fullName evidence="3">Uncharacterized protein</fullName>
    </submittedName>
</protein>
<proteinExistence type="predicted"/>
<gene>
    <name evidence="3" type="ORF">AD947_03830</name>
</gene>
<evidence type="ECO:0000256" key="1">
    <source>
        <dbReference type="SAM" id="MobiDB-lite"/>
    </source>
</evidence>
<dbReference type="EMBL" id="LHZT01000104">
    <property type="protein sequence ID" value="KXV59505.1"/>
    <property type="molecule type" value="Genomic_DNA"/>
</dbReference>
<reference evidence="3 4" key="1">
    <citation type="submission" date="2015-06" db="EMBL/GenBank/DDBJ databases">
        <title>Improved classification and identification of acetic acid bacteria using matrix-assisted laser desorption/ionization time-of-flight mass spectrometry; Gluconobacter nephelii and Gluconobacter uchimurae are later heterotypic synonyms of Gluconobacter japonicus and Gluconobacter oxydans, respectively.</title>
        <authorList>
            <person name="Li L."/>
            <person name="Cleenwerck I."/>
            <person name="De Vuyst L."/>
            <person name="Vandamme P."/>
        </authorList>
    </citation>
    <scope>NUCLEOTIDE SEQUENCE [LARGE SCALE GENOMIC DNA]</scope>
    <source>
        <strain evidence="3 4">LMG 1663</strain>
    </source>
</reference>
<dbReference type="RefSeq" id="WP_061487540.1">
    <property type="nucleotide sequence ID" value="NZ_LHZT01000104.1"/>
</dbReference>
<feature type="region of interest" description="Disordered" evidence="1">
    <location>
        <begin position="209"/>
        <end position="231"/>
    </location>
</feature>
<dbReference type="PATRIC" id="fig|104102.12.peg.3323"/>
<evidence type="ECO:0000313" key="3">
    <source>
        <dbReference type="EMBL" id="KXV59505.1"/>
    </source>
</evidence>
<keyword evidence="2" id="KW-1133">Transmembrane helix</keyword>
<sequence>MTAVQGRTARSGDQIRRAVASLDEVMREEGIQPHTPLGLWTRTVGQAMSGLATALDASTDEIKKLNAAHEAALGESRQQLEDIHKEMAQGLVQVREMGEVARTSLRKQEEFRKTEIQTSLTRIVDGLTATLREEVFLKLREQIPLHERAFFREMRFRTYTRIAMAAFFLSLLGFIGGYSYNWDAARVGSYCKKHEMNDPHDGMEWCALSPPTMTKGGSEEGNASGGDARTQ</sequence>
<organism evidence="3 4">
    <name type="scientific">Acetobacter tropicalis</name>
    <dbReference type="NCBI Taxonomy" id="104102"/>
    <lineage>
        <taxon>Bacteria</taxon>
        <taxon>Pseudomonadati</taxon>
        <taxon>Pseudomonadota</taxon>
        <taxon>Alphaproteobacteria</taxon>
        <taxon>Acetobacterales</taxon>
        <taxon>Acetobacteraceae</taxon>
        <taxon>Acetobacter</taxon>
    </lineage>
</organism>
<evidence type="ECO:0000256" key="2">
    <source>
        <dbReference type="SAM" id="Phobius"/>
    </source>
</evidence>
<dbReference type="AlphaFoldDB" id="A0A149U1Z7"/>
<dbReference type="OrthoDB" id="7218348at2"/>
<accession>A0A149U1Z7</accession>
<keyword evidence="2" id="KW-0812">Transmembrane</keyword>
<name>A0A149U1Z7_9PROT</name>
<dbReference type="Proteomes" id="UP000075411">
    <property type="component" value="Unassembled WGS sequence"/>
</dbReference>
<evidence type="ECO:0000313" key="4">
    <source>
        <dbReference type="Proteomes" id="UP000075411"/>
    </source>
</evidence>
<comment type="caution">
    <text evidence="3">The sequence shown here is derived from an EMBL/GenBank/DDBJ whole genome shotgun (WGS) entry which is preliminary data.</text>
</comment>